<dbReference type="InterPro" id="IPR036457">
    <property type="entry name" value="PPM-type-like_dom_sf"/>
</dbReference>
<keyword evidence="1" id="KW-0378">Hydrolase</keyword>
<dbReference type="SUPFAM" id="SSF81606">
    <property type="entry name" value="PP2C-like"/>
    <property type="match status" value="1"/>
</dbReference>
<proteinExistence type="predicted"/>
<evidence type="ECO:0000313" key="3">
    <source>
        <dbReference type="EMBL" id="HGK23134.1"/>
    </source>
</evidence>
<dbReference type="GO" id="GO:0016791">
    <property type="term" value="F:phosphatase activity"/>
    <property type="evidence" value="ECO:0007669"/>
    <property type="project" value="TreeGrafter"/>
</dbReference>
<dbReference type="PANTHER" id="PTHR43156:SF2">
    <property type="entry name" value="STAGE II SPORULATION PROTEIN E"/>
    <property type="match status" value="1"/>
</dbReference>
<dbReference type="Pfam" id="PF07228">
    <property type="entry name" value="SpoIIE"/>
    <property type="match status" value="1"/>
</dbReference>
<evidence type="ECO:0000259" key="2">
    <source>
        <dbReference type="Pfam" id="PF07228"/>
    </source>
</evidence>
<dbReference type="InterPro" id="IPR001932">
    <property type="entry name" value="PPM-type_phosphatase-like_dom"/>
</dbReference>
<dbReference type="RefSeq" id="WP_149122704.1">
    <property type="nucleotide sequence ID" value="NZ_VTFL01000002.1"/>
</dbReference>
<gene>
    <name evidence="3" type="ORF">ENU78_01575</name>
</gene>
<accession>A0A7V4DWF3</accession>
<protein>
    <submittedName>
        <fullName evidence="3">Serine/threonine-protein phosphatase</fullName>
    </submittedName>
</protein>
<dbReference type="AlphaFoldDB" id="A0A7V4DWF3"/>
<reference evidence="3" key="1">
    <citation type="journal article" date="2020" name="mSystems">
        <title>Genome- and Community-Level Interaction Insights into Carbon Utilization and Element Cycling Functions of Hydrothermarchaeota in Hydrothermal Sediment.</title>
        <authorList>
            <person name="Zhou Z."/>
            <person name="Liu Y."/>
            <person name="Xu W."/>
            <person name="Pan J."/>
            <person name="Luo Z.H."/>
            <person name="Li M."/>
        </authorList>
    </citation>
    <scope>NUCLEOTIDE SEQUENCE [LARGE SCALE GENOMIC DNA]</scope>
    <source>
        <strain evidence="3">SpSt-70</strain>
    </source>
</reference>
<comment type="caution">
    <text evidence="3">The sequence shown here is derived from an EMBL/GenBank/DDBJ whole genome shotgun (WGS) entry which is preliminary data.</text>
</comment>
<dbReference type="InterPro" id="IPR052016">
    <property type="entry name" value="Bact_Sigma-Reg"/>
</dbReference>
<sequence>MLTCDVNFAFKSKEGEEVCGDSIKIKRNEDRVVVTVSDGLGSGIKASILSTLTASLTTTMLFNDMPVDEVMKSILATLPKCKVRDISYANFCSVLFKAKENICYIAEYEFPVVLLFRKDDFIELKKERLFVEDREIKESYFTPQEGDLLFIMTDGVSQAGLGSKLYPLGLGIENIKREIFNLIRYKLSPKEIVNHLIDKAKRLDKGIKGDDALCCALHFRTFNRLNIMVGPPSDSNLDEYVVNRFINMPGRRVICGGTTAQIVGKVIGREISLDLKTISEDSPPVGYMDGVDLVTEGIITLTQVFRYLDGQTNKVGYGASLIVDFIEKADEVCFIVGKAINPAYQNPLFSYDMSLKFKIVNDIAKILERKGKIVNIEAY</sequence>
<dbReference type="Gene3D" id="3.60.40.10">
    <property type="entry name" value="PPM-type phosphatase domain"/>
    <property type="match status" value="1"/>
</dbReference>
<dbReference type="PANTHER" id="PTHR43156">
    <property type="entry name" value="STAGE II SPORULATION PROTEIN E-RELATED"/>
    <property type="match status" value="1"/>
</dbReference>
<evidence type="ECO:0000256" key="1">
    <source>
        <dbReference type="ARBA" id="ARBA00022801"/>
    </source>
</evidence>
<name>A0A7V4DWF3_DICTH</name>
<dbReference type="EMBL" id="DTDV01000006">
    <property type="protein sequence ID" value="HGK23134.1"/>
    <property type="molecule type" value="Genomic_DNA"/>
</dbReference>
<organism evidence="3">
    <name type="scientific">Dictyoglomus thermophilum</name>
    <dbReference type="NCBI Taxonomy" id="14"/>
    <lineage>
        <taxon>Bacteria</taxon>
        <taxon>Pseudomonadati</taxon>
        <taxon>Dictyoglomota</taxon>
        <taxon>Dictyoglomia</taxon>
        <taxon>Dictyoglomales</taxon>
        <taxon>Dictyoglomaceae</taxon>
        <taxon>Dictyoglomus</taxon>
    </lineage>
</organism>
<feature type="domain" description="PPM-type phosphatase" evidence="2">
    <location>
        <begin position="29"/>
        <end position="219"/>
    </location>
</feature>